<keyword evidence="3 4" id="KW-0378">Hydrolase</keyword>
<keyword evidence="7" id="KW-1185">Reference proteome</keyword>
<accession>E3NEY3</accession>
<dbReference type="OrthoDB" id="19653at2759"/>
<dbReference type="PROSITE" id="PS00122">
    <property type="entry name" value="CARBOXYLESTERASE_B_1"/>
    <property type="match status" value="1"/>
</dbReference>
<dbReference type="STRING" id="31234.E3NEY3"/>
<dbReference type="InterPro" id="IPR019826">
    <property type="entry name" value="Carboxylesterase_B_AS"/>
</dbReference>
<evidence type="ECO:0000259" key="5">
    <source>
        <dbReference type="Pfam" id="PF00135"/>
    </source>
</evidence>
<gene>
    <name evidence="6" type="ORF">CRE_14306</name>
</gene>
<dbReference type="GO" id="GO:0052689">
    <property type="term" value="F:carboxylic ester hydrolase activity"/>
    <property type="evidence" value="ECO:0007669"/>
    <property type="project" value="UniProtKB-KW"/>
</dbReference>
<name>E3NEY3_CAERE</name>
<dbReference type="EMBL" id="DS268629">
    <property type="protein sequence ID" value="EFO95853.1"/>
    <property type="molecule type" value="Genomic_DNA"/>
</dbReference>
<dbReference type="ESTHER" id="caere-e3ney3">
    <property type="family name" value="Carb_B_Nematoda"/>
</dbReference>
<proteinExistence type="inferred from homology"/>
<feature type="signal peptide" evidence="4">
    <location>
        <begin position="1"/>
        <end position="16"/>
    </location>
</feature>
<evidence type="ECO:0000256" key="4">
    <source>
        <dbReference type="RuleBase" id="RU361235"/>
    </source>
</evidence>
<dbReference type="InterPro" id="IPR002018">
    <property type="entry name" value="CarbesteraseB"/>
</dbReference>
<keyword evidence="4" id="KW-0732">Signal</keyword>
<dbReference type="Proteomes" id="UP000008281">
    <property type="component" value="Unassembled WGS sequence"/>
</dbReference>
<dbReference type="AlphaFoldDB" id="E3NEY3"/>
<dbReference type="HOGENOM" id="CLU_458737_0_0_1"/>
<dbReference type="PANTHER" id="PTHR45580:SF7">
    <property type="entry name" value="CARBOXYLESTERASE TYPE B DOMAIN-CONTAINING PROTEIN-RELATED"/>
    <property type="match status" value="1"/>
</dbReference>
<dbReference type="OMA" id="AYDIGAF"/>
<evidence type="ECO:0000256" key="1">
    <source>
        <dbReference type="ARBA" id="ARBA00005964"/>
    </source>
</evidence>
<organism evidence="7">
    <name type="scientific">Caenorhabditis remanei</name>
    <name type="common">Caenorhabditis vulgaris</name>
    <dbReference type="NCBI Taxonomy" id="31234"/>
    <lineage>
        <taxon>Eukaryota</taxon>
        <taxon>Metazoa</taxon>
        <taxon>Ecdysozoa</taxon>
        <taxon>Nematoda</taxon>
        <taxon>Chromadorea</taxon>
        <taxon>Rhabditida</taxon>
        <taxon>Rhabditina</taxon>
        <taxon>Rhabditomorpha</taxon>
        <taxon>Rhabditoidea</taxon>
        <taxon>Rhabditidae</taxon>
        <taxon>Peloderinae</taxon>
        <taxon>Caenorhabditis</taxon>
    </lineage>
</organism>
<dbReference type="InterPro" id="IPR029058">
    <property type="entry name" value="AB_hydrolase_fold"/>
</dbReference>
<feature type="domain" description="Carboxylesterase type B" evidence="5">
    <location>
        <begin position="18"/>
        <end position="490"/>
    </location>
</feature>
<evidence type="ECO:0000313" key="7">
    <source>
        <dbReference type="Proteomes" id="UP000008281"/>
    </source>
</evidence>
<dbReference type="eggNOG" id="KOG1516">
    <property type="taxonomic scope" value="Eukaryota"/>
</dbReference>
<dbReference type="Pfam" id="PF00135">
    <property type="entry name" value="COesterase"/>
    <property type="match status" value="1"/>
</dbReference>
<evidence type="ECO:0000256" key="3">
    <source>
        <dbReference type="ARBA" id="ARBA00022801"/>
    </source>
</evidence>
<sequence>MRLSFFLTLFFVDSHSFKTVTTSYGKLRGSADYTNKNNTKYSFKSVPFVKPPLGDLRFALPEKPDPWGGILDATKYSAACLSNSSLSSTPQKFIDEDCLYMNIFTSEHCLTKKCPVIVYIHGGSFNLDSATMFPEKFIFERYVENGIVFVIPAYRLGVFGQFYLGERGNLPTNLLVYDVIQSLHYVHGDISNFGGNPEDVTLMGHSSGGQLVNALGFSNYVDPEQKLFQKCIVLSGFEMYGFQEYKESNSIEIAKRVNCFSENPQEIVDCMLKVKGLDILRAQQMIESDEHHLFKSLLRAPPLMKLNENLTNVKKNAPRKRKMLCGVTEHELEHFPHPDFRVQGTFLDFENPMEVMMTYHNQFNNRTKYLVNTDSSAVFVAAATYSKALVNAGGEVYLFETRQKPYSMHVSDMQYFIGIQREKTHTTDMDILDSFYSELLVNFTKYGEPSPMWEKLDPAKMNFLALEIDTELGIQPKMENRFHEELINFWLMDMNELDKNITEQVA</sequence>
<dbReference type="EC" id="3.1.1.-" evidence="4"/>
<dbReference type="Gene3D" id="3.40.50.1820">
    <property type="entry name" value="alpha/beta hydrolase"/>
    <property type="match status" value="1"/>
</dbReference>
<evidence type="ECO:0000256" key="2">
    <source>
        <dbReference type="ARBA" id="ARBA00022487"/>
    </source>
</evidence>
<evidence type="ECO:0000313" key="6">
    <source>
        <dbReference type="EMBL" id="EFO95853.1"/>
    </source>
</evidence>
<dbReference type="PANTHER" id="PTHR45580">
    <property type="entry name" value="PROTEIN CBG05369"/>
    <property type="match status" value="1"/>
</dbReference>
<keyword evidence="2" id="KW-0719">Serine esterase</keyword>
<protein>
    <recommendedName>
        <fullName evidence="4">Carboxylic ester hydrolase</fullName>
        <ecNumber evidence="4">3.1.1.-</ecNumber>
    </recommendedName>
</protein>
<dbReference type="SUPFAM" id="SSF53474">
    <property type="entry name" value="alpha/beta-Hydrolases"/>
    <property type="match status" value="1"/>
</dbReference>
<dbReference type="InParanoid" id="E3NEY3"/>
<reference evidence="6" key="1">
    <citation type="submission" date="2007-07" db="EMBL/GenBank/DDBJ databases">
        <title>PCAP assembly of the Caenorhabditis remanei genome.</title>
        <authorList>
            <consortium name="The Caenorhabditis remanei Sequencing Consortium"/>
            <person name="Wilson R.K."/>
        </authorList>
    </citation>
    <scope>NUCLEOTIDE SEQUENCE [LARGE SCALE GENOMIC DNA]</scope>
    <source>
        <strain evidence="6">PB4641</strain>
    </source>
</reference>
<comment type="similarity">
    <text evidence="1 4">Belongs to the type-B carboxylesterase/lipase family.</text>
</comment>
<feature type="chain" id="PRO_5005127904" description="Carboxylic ester hydrolase" evidence="4">
    <location>
        <begin position="17"/>
        <end position="506"/>
    </location>
</feature>